<evidence type="ECO:0008006" key="4">
    <source>
        <dbReference type="Google" id="ProtNLM"/>
    </source>
</evidence>
<dbReference type="EMBL" id="QVQT01000001">
    <property type="protein sequence ID" value="RFU18533.1"/>
    <property type="molecule type" value="Genomic_DNA"/>
</dbReference>
<dbReference type="AlphaFoldDB" id="A0A372IVX1"/>
<comment type="caution">
    <text evidence="2">The sequence shown here is derived from an EMBL/GenBank/DDBJ whole genome shotgun (WGS) entry which is preliminary data.</text>
</comment>
<evidence type="ECO:0000313" key="2">
    <source>
        <dbReference type="EMBL" id="RFU18533.1"/>
    </source>
</evidence>
<dbReference type="RefSeq" id="WP_117297828.1">
    <property type="nucleotide sequence ID" value="NZ_QVQT02000001.1"/>
</dbReference>
<sequence>MKLRVLLCLLLLSLIAVPHSAEGEDGGQIRQAFGRMYDLDFAGAHRDIDAWQKVHPEDPMGPAAHAAAFLFTEFDRLGILETQLFTDDDRFEHRKKPSPDPEIEKQFQQAVDATDDLARKALAKNAHDINAQFAQVLSLGLRSDYAALIDKRDLAAIRYTKQSRLLAEQLLQEAPERYDAYLAVGIENYLSGIKPAPVRWLLQMGGVQTDKAQGLHDLRLTAAHGDLLAPFARLLLAVAALRDRDTGQACSLLGGLAAEFPQNPLYRRELQRSRCSG</sequence>
<keyword evidence="3" id="KW-1185">Reference proteome</keyword>
<reference evidence="2 3" key="1">
    <citation type="submission" date="2018-08" db="EMBL/GenBank/DDBJ databases">
        <title>Acidipila sp. 4G-K13, an acidobacterium isolated from forest soil.</title>
        <authorList>
            <person name="Gao Z.-H."/>
            <person name="Qiu L.-H."/>
        </authorList>
    </citation>
    <scope>NUCLEOTIDE SEQUENCE [LARGE SCALE GENOMIC DNA]</scope>
    <source>
        <strain evidence="2 3">4G-K13</strain>
    </source>
</reference>
<accession>A0A372IVX1</accession>
<feature type="chain" id="PRO_5016622163" description="DUF4034 domain-containing protein" evidence="1">
    <location>
        <begin position="22"/>
        <end position="277"/>
    </location>
</feature>
<dbReference type="OrthoDB" id="117149at2"/>
<dbReference type="Proteomes" id="UP000264702">
    <property type="component" value="Unassembled WGS sequence"/>
</dbReference>
<gene>
    <name evidence="2" type="ORF">D0Y96_02995</name>
</gene>
<organism evidence="2 3">
    <name type="scientific">Paracidobacterium acidisoli</name>
    <dbReference type="NCBI Taxonomy" id="2303751"/>
    <lineage>
        <taxon>Bacteria</taxon>
        <taxon>Pseudomonadati</taxon>
        <taxon>Acidobacteriota</taxon>
        <taxon>Terriglobia</taxon>
        <taxon>Terriglobales</taxon>
        <taxon>Acidobacteriaceae</taxon>
        <taxon>Paracidobacterium</taxon>
    </lineage>
</organism>
<keyword evidence="1" id="KW-0732">Signal</keyword>
<feature type="signal peptide" evidence="1">
    <location>
        <begin position="1"/>
        <end position="21"/>
    </location>
</feature>
<name>A0A372IVX1_9BACT</name>
<evidence type="ECO:0000256" key="1">
    <source>
        <dbReference type="SAM" id="SignalP"/>
    </source>
</evidence>
<evidence type="ECO:0000313" key="3">
    <source>
        <dbReference type="Proteomes" id="UP000264702"/>
    </source>
</evidence>
<proteinExistence type="predicted"/>
<protein>
    <recommendedName>
        <fullName evidence="4">DUF4034 domain-containing protein</fullName>
    </recommendedName>
</protein>